<evidence type="ECO:0000313" key="9">
    <source>
        <dbReference type="Proteomes" id="UP000694388"/>
    </source>
</evidence>
<dbReference type="OMA" id="HENICKD"/>
<reference evidence="8" key="1">
    <citation type="submission" date="2025-08" db="UniProtKB">
        <authorList>
            <consortium name="Ensembl"/>
        </authorList>
    </citation>
    <scope>IDENTIFICATION</scope>
</reference>
<comment type="similarity">
    <text evidence="2">Belongs to the protein kinase superfamily. ADCK protein kinase family.</text>
</comment>
<evidence type="ECO:0000256" key="2">
    <source>
        <dbReference type="ARBA" id="ARBA00009670"/>
    </source>
</evidence>
<organism evidence="8 9">
    <name type="scientific">Eptatretus burgeri</name>
    <name type="common">Inshore hagfish</name>
    <dbReference type="NCBI Taxonomy" id="7764"/>
    <lineage>
        <taxon>Eukaryota</taxon>
        <taxon>Metazoa</taxon>
        <taxon>Chordata</taxon>
        <taxon>Craniata</taxon>
        <taxon>Vertebrata</taxon>
        <taxon>Cyclostomata</taxon>
        <taxon>Myxini</taxon>
        <taxon>Myxiniformes</taxon>
        <taxon>Myxinidae</taxon>
        <taxon>Eptatretinae</taxon>
        <taxon>Eptatretus</taxon>
    </lineage>
</organism>
<dbReference type="InterPro" id="IPR034646">
    <property type="entry name" value="ADCK3_dom"/>
</dbReference>
<evidence type="ECO:0000256" key="5">
    <source>
        <dbReference type="ARBA" id="ARBA00022840"/>
    </source>
</evidence>
<reference evidence="8" key="2">
    <citation type="submission" date="2025-09" db="UniProtKB">
        <authorList>
            <consortium name="Ensembl"/>
        </authorList>
    </citation>
    <scope>IDENTIFICATION</scope>
</reference>
<evidence type="ECO:0000256" key="6">
    <source>
        <dbReference type="SAM" id="MobiDB-lite"/>
    </source>
</evidence>
<dbReference type="InterPro" id="IPR011009">
    <property type="entry name" value="Kinase-like_dom_sf"/>
</dbReference>
<evidence type="ECO:0000313" key="8">
    <source>
        <dbReference type="Ensembl" id="ENSEBUP00000004596.1"/>
    </source>
</evidence>
<dbReference type="InterPro" id="IPR051409">
    <property type="entry name" value="Atypical_kinase_ADCK"/>
</dbReference>
<dbReference type="Ensembl" id="ENSEBUT00000005034.1">
    <property type="protein sequence ID" value="ENSEBUP00000004596.1"/>
    <property type="gene ID" value="ENSEBUG00000003226.1"/>
</dbReference>
<feature type="compositionally biased region" description="Gly residues" evidence="6">
    <location>
        <begin position="126"/>
        <end position="135"/>
    </location>
</feature>
<dbReference type="Proteomes" id="UP000694388">
    <property type="component" value="Unplaced"/>
</dbReference>
<proteinExistence type="inferred from homology"/>
<comment type="pathway">
    <text evidence="1">Cofactor biosynthesis; ubiquinone biosynthesis.</text>
</comment>
<feature type="domain" description="ABC1 atypical kinase-like" evidence="7">
    <location>
        <begin position="282"/>
        <end position="520"/>
    </location>
</feature>
<dbReference type="GO" id="GO:0006744">
    <property type="term" value="P:ubiquinone biosynthetic process"/>
    <property type="evidence" value="ECO:0007669"/>
    <property type="project" value="TreeGrafter"/>
</dbReference>
<dbReference type="Pfam" id="PF03109">
    <property type="entry name" value="ABC1"/>
    <property type="match status" value="1"/>
</dbReference>
<dbReference type="CDD" id="cd13970">
    <property type="entry name" value="ABC1_ADCK3"/>
    <property type="match status" value="1"/>
</dbReference>
<dbReference type="PANTHER" id="PTHR43851">
    <property type="match status" value="1"/>
</dbReference>
<accession>A0A8C4NA40</accession>
<name>A0A8C4NA40_EPTBU</name>
<evidence type="ECO:0000256" key="1">
    <source>
        <dbReference type="ARBA" id="ARBA00004749"/>
    </source>
</evidence>
<dbReference type="GO" id="GO:0005524">
    <property type="term" value="F:ATP binding"/>
    <property type="evidence" value="ECO:0007669"/>
    <property type="project" value="UniProtKB-KW"/>
</dbReference>
<evidence type="ECO:0000256" key="3">
    <source>
        <dbReference type="ARBA" id="ARBA00022679"/>
    </source>
</evidence>
<keyword evidence="3" id="KW-0808">Transferase</keyword>
<protein>
    <submittedName>
        <fullName evidence="8">Coenzyme Q8B</fullName>
    </submittedName>
</protein>
<dbReference type="AlphaFoldDB" id="A0A8C4NA40"/>
<dbReference type="PANTHER" id="PTHR43851:SF3">
    <property type="entry name" value="COENZYME Q8"/>
    <property type="match status" value="1"/>
</dbReference>
<keyword evidence="9" id="KW-1185">Reference proteome</keyword>
<keyword evidence="5" id="KW-0067">ATP-binding</keyword>
<keyword evidence="4" id="KW-0547">Nucleotide-binding</keyword>
<dbReference type="SUPFAM" id="SSF56112">
    <property type="entry name" value="Protein kinase-like (PK-like)"/>
    <property type="match status" value="1"/>
</dbReference>
<dbReference type="GO" id="GO:0016740">
    <property type="term" value="F:transferase activity"/>
    <property type="evidence" value="ECO:0007669"/>
    <property type="project" value="UniProtKB-KW"/>
</dbReference>
<dbReference type="InterPro" id="IPR004147">
    <property type="entry name" value="ABC1_dom"/>
</dbReference>
<sequence>MAGDLVKLLRGFAVVGHDIGQVQLKVLVAQPPLPWAIGALSQAQATTMEVVTSAFARGGQVFGESEHKEDLSPIENDSLQWEAVEGDSMVYDYDKSADPLFEQPSNVFGHPPAKFHFSNAHAKPGAGSGGGGFGSPCGQAQPPTRLFHQDTTIRGLTASDIDKARQAKLQHSSFTQLNERSKQRKVPTSRLGRMVNFGGLAVGLGIGALAEVARKQLGLDRKPSGGGRGLLDGSPFLSEANAERIVNTLCKVRGAALKLGQMFSIQDDSLLNPEVQKIFERVRQSADFMPTWQMKRVLNSELGPDWRDRVADFEERPFAAASIGQVHRVTLFDGRQAAMKIQYPGVAQSIENDVESLIMVLSVGNLLPEGLFADSVVEVLGRELSWECDYIREAECTRRFKELLKNEPGFLVPDVVDQLSSRRVLTTEMVPGVPLDHVVDLPQHERNLIASRVMWLCLHELFEFRFMQTDPNWSNFYYDTDNQRVGLLDFGASRDYEVDFIDSFIEMVHSASLGDKANVLSCLQNMRFLTGYETKALQELHINAVMIIGEAFSAEGPFNFGHQSTVQRIFGLMPTVMRHRLAPPPEESYSLLRKLSGAFLICSKLNACIPCKEDFDTVYRNYWEKRHAQKG</sequence>
<feature type="region of interest" description="Disordered" evidence="6">
    <location>
        <begin position="123"/>
        <end position="144"/>
    </location>
</feature>
<evidence type="ECO:0000259" key="7">
    <source>
        <dbReference type="Pfam" id="PF03109"/>
    </source>
</evidence>
<evidence type="ECO:0000256" key="4">
    <source>
        <dbReference type="ARBA" id="ARBA00022741"/>
    </source>
</evidence>
<dbReference type="GeneTree" id="ENSGT00940000158965"/>